<evidence type="ECO:0000259" key="18">
    <source>
        <dbReference type="Pfam" id="PF00593"/>
    </source>
</evidence>
<dbReference type="InterPro" id="IPR036942">
    <property type="entry name" value="Beta-barrel_TonB_sf"/>
</dbReference>
<dbReference type="PROSITE" id="PS52016">
    <property type="entry name" value="TONB_DEPENDENT_REC_3"/>
    <property type="match status" value="1"/>
</dbReference>
<evidence type="ECO:0000256" key="8">
    <source>
        <dbReference type="ARBA" id="ARBA00023004"/>
    </source>
</evidence>
<accession>A0A562K3Y4</accession>
<evidence type="ECO:0000256" key="4">
    <source>
        <dbReference type="ARBA" id="ARBA00022452"/>
    </source>
</evidence>
<reference evidence="20 21" key="1">
    <citation type="journal article" date="2015" name="Stand. Genomic Sci.">
        <title>Genomic Encyclopedia of Bacterial and Archaeal Type Strains, Phase III: the genomes of soil and plant-associated and newly described type strains.</title>
        <authorList>
            <person name="Whitman W.B."/>
            <person name="Woyke T."/>
            <person name="Klenk H.P."/>
            <person name="Zhou Y."/>
            <person name="Lilburn T.G."/>
            <person name="Beck B.J."/>
            <person name="De Vos P."/>
            <person name="Vandamme P."/>
            <person name="Eisen J.A."/>
            <person name="Garrity G."/>
            <person name="Hugenholtz P."/>
            <person name="Kyrpides N.C."/>
        </authorList>
    </citation>
    <scope>NUCLEOTIDE SEQUENCE [LARGE SCALE GENOMIC DNA]</scope>
    <source>
        <strain evidence="20 21">CGMCC 1.7748</strain>
    </source>
</reference>
<evidence type="ECO:0000256" key="16">
    <source>
        <dbReference type="SAM" id="MobiDB-lite"/>
    </source>
</evidence>
<dbReference type="FunFam" id="2.170.130.10:FF:000001">
    <property type="entry name" value="Catecholate siderophore TonB-dependent receptor"/>
    <property type="match status" value="1"/>
</dbReference>
<feature type="region of interest" description="Disordered" evidence="16">
    <location>
        <begin position="586"/>
        <end position="617"/>
    </location>
</feature>
<evidence type="ECO:0000256" key="14">
    <source>
        <dbReference type="PROSITE-ProRule" id="PRU01360"/>
    </source>
</evidence>
<evidence type="ECO:0000256" key="2">
    <source>
        <dbReference type="ARBA" id="ARBA00009810"/>
    </source>
</evidence>
<feature type="chain" id="PRO_5021900399" evidence="17">
    <location>
        <begin position="34"/>
        <end position="849"/>
    </location>
</feature>
<feature type="domain" description="TonB-dependent receptor plug" evidence="19">
    <location>
        <begin position="78"/>
        <end position="176"/>
    </location>
</feature>
<comment type="caution">
    <text evidence="20">The sequence shown here is derived from an EMBL/GenBank/DDBJ whole genome shotgun (WGS) entry which is preliminary data.</text>
</comment>
<feature type="domain" description="TonB-dependent receptor-like beta-barrel" evidence="18">
    <location>
        <begin position="282"/>
        <end position="818"/>
    </location>
</feature>
<dbReference type="SUPFAM" id="SSF56935">
    <property type="entry name" value="Porins"/>
    <property type="match status" value="1"/>
</dbReference>
<evidence type="ECO:0000256" key="9">
    <source>
        <dbReference type="ARBA" id="ARBA00023065"/>
    </source>
</evidence>
<dbReference type="EMBL" id="VLKK01000025">
    <property type="protein sequence ID" value="TWH90132.1"/>
    <property type="molecule type" value="Genomic_DNA"/>
</dbReference>
<keyword evidence="7 17" id="KW-0732">Signal</keyword>
<keyword evidence="12 20" id="KW-0675">Receptor</keyword>
<feature type="compositionally biased region" description="Low complexity" evidence="16">
    <location>
        <begin position="586"/>
        <end position="598"/>
    </location>
</feature>
<feature type="signal peptide" evidence="17">
    <location>
        <begin position="1"/>
        <end position="33"/>
    </location>
</feature>
<dbReference type="AlphaFoldDB" id="A0A562K3Y4"/>
<dbReference type="PANTHER" id="PTHR32552">
    <property type="entry name" value="FERRICHROME IRON RECEPTOR-RELATED"/>
    <property type="match status" value="1"/>
</dbReference>
<dbReference type="InterPro" id="IPR012910">
    <property type="entry name" value="Plug_dom"/>
</dbReference>
<evidence type="ECO:0000256" key="12">
    <source>
        <dbReference type="ARBA" id="ARBA00023170"/>
    </source>
</evidence>
<dbReference type="Proteomes" id="UP000316624">
    <property type="component" value="Unassembled WGS sequence"/>
</dbReference>
<dbReference type="InterPro" id="IPR039426">
    <property type="entry name" value="TonB-dep_rcpt-like"/>
</dbReference>
<keyword evidence="4 14" id="KW-1134">Transmembrane beta strand</keyword>
<dbReference type="Pfam" id="PF07715">
    <property type="entry name" value="Plug"/>
    <property type="match status" value="1"/>
</dbReference>
<gene>
    <name evidence="20" type="ORF">IQ35_03664</name>
</gene>
<sequence>MNLNESRNRASTASSFLALSCVGLFASAAPAIAQSADQAASDDGQGRKLGGVVVTDTAIDEQGYKVDKPDSPKYTAPLVDTPRSITVIPASVIKDTASVSLTEALRTVPGITLGAGEGGNPLGDRPFIRGFDSQASTYLDGVRDIGAQSREIFAIEQIEVVKGSDSTTGGRGGAGGSLNLVSKAPRVDRFIAASASVGNADYKRATIDINQPLSDLAGIRLNAMWHDQDVAGRDAIWSKRWGIAPSLKIGMDGPTSLTLGYYHLHTNELPDSGIPYLYTNGNAPAGVTETGPARDFTTIGGRDVSVPRGAYYGLKSRDFRKTNVDNFTIRAEHDFGGVTLRNTSRYGRSTQGYVWTQPDDQQGNVYGTNAASPATAGGYVWRRVNSRYSETKGLLNQTDLFGEFSVGGIKNSFAASIEFSEEKVGNGSYVSDPNRSTYQTPTNPAATSASGVPIATGSNFNPRCTTAMLDRYNCTTVDSPNANDPWVSYYGGDVSSVLSPIQRSLRKTWTLSKTTTKAASLFDTITISDQLLINLGGRFDRYETSVSPGIATDDMTSSRSTITRKDDLWTYQAGIVFKPTENSSIYASTSTSATPPGSFLANGSEANGLTTSSSTPITPQELTDALKVEKTKSYEIGAKANLFGDSLALTLAAFHTETKNARATGDAGTVVFVGERRIKGIEFGFNGNITPEWNVFGGYTYMDSKIVDAGYTATTNADKTVTLYAPAASAGRQFPNTPKHSLTAFTNYKITPAFTVGGGAIYMSKVYGGYSDTRIIQNNAVVITKSLARMVPSYWRFDANASYSFNDAVSLQVNVNNVFNKRYYDKAYAAHYANQAAGRTAIATLNIKY</sequence>
<evidence type="ECO:0000256" key="13">
    <source>
        <dbReference type="ARBA" id="ARBA00023237"/>
    </source>
</evidence>
<feature type="region of interest" description="Disordered" evidence="16">
    <location>
        <begin position="425"/>
        <end position="450"/>
    </location>
</feature>
<dbReference type="Pfam" id="PF00593">
    <property type="entry name" value="TonB_dep_Rec_b-barrel"/>
    <property type="match status" value="1"/>
</dbReference>
<keyword evidence="11 14" id="KW-0472">Membrane</keyword>
<dbReference type="InterPro" id="IPR000531">
    <property type="entry name" value="Beta-barrel_TonB"/>
</dbReference>
<dbReference type="GO" id="GO:0015891">
    <property type="term" value="P:siderophore transport"/>
    <property type="evidence" value="ECO:0007669"/>
    <property type="project" value="UniProtKB-ARBA"/>
</dbReference>
<keyword evidence="6 14" id="KW-0812">Transmembrane</keyword>
<keyword evidence="9" id="KW-0406">Ion transport</keyword>
<keyword evidence="13 14" id="KW-0998">Cell outer membrane</keyword>
<dbReference type="Gene3D" id="2.40.170.20">
    <property type="entry name" value="TonB-dependent receptor, beta-barrel domain"/>
    <property type="match status" value="1"/>
</dbReference>
<dbReference type="GO" id="GO:0015344">
    <property type="term" value="F:siderophore uptake transmembrane transporter activity"/>
    <property type="evidence" value="ECO:0007669"/>
    <property type="project" value="TreeGrafter"/>
</dbReference>
<comment type="similarity">
    <text evidence="2 14 15">Belongs to the TonB-dependent receptor family.</text>
</comment>
<protein>
    <submittedName>
        <fullName evidence="20">Catecholate siderophore receptor</fullName>
    </submittedName>
</protein>
<evidence type="ECO:0000256" key="7">
    <source>
        <dbReference type="ARBA" id="ARBA00022729"/>
    </source>
</evidence>
<evidence type="ECO:0000256" key="6">
    <source>
        <dbReference type="ARBA" id="ARBA00022692"/>
    </source>
</evidence>
<evidence type="ECO:0000256" key="1">
    <source>
        <dbReference type="ARBA" id="ARBA00004571"/>
    </source>
</evidence>
<evidence type="ECO:0000256" key="3">
    <source>
        <dbReference type="ARBA" id="ARBA00022448"/>
    </source>
</evidence>
<evidence type="ECO:0000313" key="20">
    <source>
        <dbReference type="EMBL" id="TWH90132.1"/>
    </source>
</evidence>
<dbReference type="RefSeq" id="WP_145075618.1">
    <property type="nucleotide sequence ID" value="NZ_JACIIY010000029.1"/>
</dbReference>
<keyword evidence="5" id="KW-0410">Iron transport</keyword>
<dbReference type="CDD" id="cd01347">
    <property type="entry name" value="ligand_gated_channel"/>
    <property type="match status" value="1"/>
</dbReference>
<evidence type="ECO:0000259" key="19">
    <source>
        <dbReference type="Pfam" id="PF07715"/>
    </source>
</evidence>
<evidence type="ECO:0000256" key="17">
    <source>
        <dbReference type="SAM" id="SignalP"/>
    </source>
</evidence>
<evidence type="ECO:0000256" key="5">
    <source>
        <dbReference type="ARBA" id="ARBA00022496"/>
    </source>
</evidence>
<keyword evidence="8" id="KW-0408">Iron</keyword>
<proteinExistence type="inferred from homology"/>
<evidence type="ECO:0000256" key="10">
    <source>
        <dbReference type="ARBA" id="ARBA00023077"/>
    </source>
</evidence>
<evidence type="ECO:0000256" key="11">
    <source>
        <dbReference type="ARBA" id="ARBA00023136"/>
    </source>
</evidence>
<organism evidence="20 21">
    <name type="scientific">Sphingobium wenxiniae (strain DSM 21828 / CGMCC 1.7748 / JZ-1)</name>
    <dbReference type="NCBI Taxonomy" id="595605"/>
    <lineage>
        <taxon>Bacteria</taxon>
        <taxon>Pseudomonadati</taxon>
        <taxon>Pseudomonadota</taxon>
        <taxon>Alphaproteobacteria</taxon>
        <taxon>Sphingomonadales</taxon>
        <taxon>Sphingomonadaceae</taxon>
        <taxon>Sphingobium</taxon>
    </lineage>
</organism>
<dbReference type="PANTHER" id="PTHR32552:SF89">
    <property type="entry name" value="CATECHOLATE SIDEROPHORE RECEPTOR FIU"/>
    <property type="match status" value="1"/>
</dbReference>
<dbReference type="InterPro" id="IPR037066">
    <property type="entry name" value="Plug_dom_sf"/>
</dbReference>
<feature type="compositionally biased region" description="Polar residues" evidence="16">
    <location>
        <begin position="604"/>
        <end position="617"/>
    </location>
</feature>
<dbReference type="PROSITE" id="PS51257">
    <property type="entry name" value="PROKAR_LIPOPROTEIN"/>
    <property type="match status" value="1"/>
</dbReference>
<evidence type="ECO:0000256" key="15">
    <source>
        <dbReference type="RuleBase" id="RU003357"/>
    </source>
</evidence>
<dbReference type="Gene3D" id="2.170.130.10">
    <property type="entry name" value="TonB-dependent receptor, plug domain"/>
    <property type="match status" value="1"/>
</dbReference>
<name>A0A562K3Y4_SPHWJ</name>
<evidence type="ECO:0000313" key="21">
    <source>
        <dbReference type="Proteomes" id="UP000316624"/>
    </source>
</evidence>
<comment type="subcellular location">
    <subcellularLocation>
        <location evidence="1 14">Cell outer membrane</location>
        <topology evidence="1 14">Multi-pass membrane protein</topology>
    </subcellularLocation>
</comment>
<keyword evidence="3 14" id="KW-0813">Transport</keyword>
<dbReference type="GO" id="GO:0009279">
    <property type="term" value="C:cell outer membrane"/>
    <property type="evidence" value="ECO:0007669"/>
    <property type="project" value="UniProtKB-SubCell"/>
</dbReference>
<keyword evidence="10 15" id="KW-0798">TonB box</keyword>
<keyword evidence="21" id="KW-1185">Reference proteome</keyword>
<feature type="compositionally biased region" description="Polar residues" evidence="16">
    <location>
        <begin position="428"/>
        <end position="450"/>
    </location>
</feature>